<name>A0ABW2T0S5_9ACTN</name>
<dbReference type="EMBL" id="JBHTEE010000001">
    <property type="protein sequence ID" value="MFC7602007.1"/>
    <property type="molecule type" value="Genomic_DNA"/>
</dbReference>
<sequence>MPALSRAGARQVVARGRLAISLAKERRRASGTVTVLFPVPWAGVICAFDDEHRTSQI</sequence>
<protein>
    <submittedName>
        <fullName evidence="1">Uncharacterized protein</fullName>
    </submittedName>
</protein>
<comment type="caution">
    <text evidence="1">The sequence shown here is derived from an EMBL/GenBank/DDBJ whole genome shotgun (WGS) entry which is preliminary data.</text>
</comment>
<dbReference type="Proteomes" id="UP001596514">
    <property type="component" value="Unassembled WGS sequence"/>
</dbReference>
<proteinExistence type="predicted"/>
<dbReference type="RefSeq" id="WP_343963952.1">
    <property type="nucleotide sequence ID" value="NZ_BAAAGK010000021.1"/>
</dbReference>
<evidence type="ECO:0000313" key="1">
    <source>
        <dbReference type="EMBL" id="MFC7602007.1"/>
    </source>
</evidence>
<organism evidence="1 2">
    <name type="scientific">Streptosporangium amethystogenes subsp. fukuiense</name>
    <dbReference type="NCBI Taxonomy" id="698418"/>
    <lineage>
        <taxon>Bacteria</taxon>
        <taxon>Bacillati</taxon>
        <taxon>Actinomycetota</taxon>
        <taxon>Actinomycetes</taxon>
        <taxon>Streptosporangiales</taxon>
        <taxon>Streptosporangiaceae</taxon>
        <taxon>Streptosporangium</taxon>
    </lineage>
</organism>
<keyword evidence="2" id="KW-1185">Reference proteome</keyword>
<accession>A0ABW2T0S5</accession>
<gene>
    <name evidence="1" type="ORF">ACFQVD_18065</name>
</gene>
<reference evidence="2" key="1">
    <citation type="journal article" date="2019" name="Int. J. Syst. Evol. Microbiol.">
        <title>The Global Catalogue of Microorganisms (GCM) 10K type strain sequencing project: providing services to taxonomists for standard genome sequencing and annotation.</title>
        <authorList>
            <consortium name="The Broad Institute Genomics Platform"/>
            <consortium name="The Broad Institute Genome Sequencing Center for Infectious Disease"/>
            <person name="Wu L."/>
            <person name="Ma J."/>
        </authorList>
    </citation>
    <scope>NUCLEOTIDE SEQUENCE [LARGE SCALE GENOMIC DNA]</scope>
    <source>
        <strain evidence="2">JCM 10083</strain>
    </source>
</reference>
<evidence type="ECO:0000313" key="2">
    <source>
        <dbReference type="Proteomes" id="UP001596514"/>
    </source>
</evidence>